<keyword evidence="2" id="KW-1185">Reference proteome</keyword>
<sequence>MNPFTIFLTIFLKSPIFHKESNLGLAVLMPFADALAVERDYGQ</sequence>
<proteinExistence type="predicted"/>
<dbReference type="Proteomes" id="UP000000606">
    <property type="component" value="Chromosome"/>
</dbReference>
<accession>Q62YE1</accession>
<evidence type="ECO:0000313" key="2">
    <source>
        <dbReference type="Proteomes" id="UP000000606"/>
    </source>
</evidence>
<protein>
    <submittedName>
        <fullName evidence="1">Uncharacterized protein</fullName>
    </submittedName>
</protein>
<reference evidence="1 2" key="1">
    <citation type="journal article" date="2004" name="Genome Biol.">
        <title>Complete genome sequence of the industrial bacterium Bacillus licheniformis and comparisons with closely related Bacillus species.</title>
        <authorList>
            <person name="Rey M.W."/>
            <person name="Ramaiya P."/>
            <person name="Nelson B.A."/>
            <person name="Brody-Karpin S.D."/>
            <person name="Zaretsky E.J."/>
            <person name="Tang M."/>
            <person name="Lopez de Leon A."/>
            <person name="Xiang H."/>
            <person name="Gusti V."/>
            <person name="Clausen I.G."/>
            <person name="Olsen P.B."/>
            <person name="Rasmussen M.D."/>
            <person name="Andersen J.T."/>
            <person name="Jorgensen P.L."/>
            <person name="Larsen T.S."/>
            <person name="Sorokin A."/>
            <person name="Bolotin A."/>
            <person name="Lapidus A."/>
            <person name="Galleron N."/>
            <person name="Ehrlich S.D."/>
            <person name="Berka R.M."/>
        </authorList>
    </citation>
    <scope>NUCLEOTIDE SEQUENCE [LARGE SCALE GENOMIC DNA]</scope>
    <source>
        <strain evidence="2">ATCC 14580 / DSM 13 / JCM 2505 / CCUG 7422 / NBRC 12200 / NCIMB 9375 / NCTC 10341 / NRRL NRS-1264 / Gibson 46</strain>
    </source>
</reference>
<dbReference type="HOGENOM" id="CLU_3229678_0_0_9"/>
<name>Q62YE1_BACLD</name>
<gene>
    <name evidence="1" type="ordered locus">BL05053</name>
</gene>
<dbReference type="KEGG" id="bli:BL05053"/>
<dbReference type="EMBL" id="CP000002">
    <property type="protein sequence ID" value="AAU22217.2"/>
    <property type="molecule type" value="Genomic_DNA"/>
</dbReference>
<evidence type="ECO:0000313" key="1">
    <source>
        <dbReference type="EMBL" id="AAU22217.2"/>
    </source>
</evidence>
<dbReference type="AlphaFoldDB" id="Q62YE1"/>
<organism evidence="1 2">
    <name type="scientific">Bacillus licheniformis (strain ATCC 14580 / DSM 13 / JCM 2505 / CCUG 7422 / NBRC 12200 / NCIMB 9375 / NCTC 10341 / NRRL NRS-1264 / Gibson 46)</name>
    <dbReference type="NCBI Taxonomy" id="279010"/>
    <lineage>
        <taxon>Bacteria</taxon>
        <taxon>Bacillati</taxon>
        <taxon>Bacillota</taxon>
        <taxon>Bacilli</taxon>
        <taxon>Bacillales</taxon>
        <taxon>Bacillaceae</taxon>
        <taxon>Bacillus</taxon>
    </lineage>
</organism>